<accession>A0ABU9E293</accession>
<comment type="caution">
    <text evidence="2">The sequence shown here is derived from an EMBL/GenBank/DDBJ whole genome shotgun (WGS) entry which is preliminary data.</text>
</comment>
<dbReference type="Pfam" id="PF01396">
    <property type="entry name" value="Zn_ribbon_Top1"/>
    <property type="match status" value="1"/>
</dbReference>
<name>A0ABU9E293_9FLAO</name>
<evidence type="ECO:0000313" key="2">
    <source>
        <dbReference type="EMBL" id="MEK8180764.1"/>
    </source>
</evidence>
<dbReference type="InterPro" id="IPR013498">
    <property type="entry name" value="Topo_IA_Znf"/>
</dbReference>
<evidence type="ECO:0000259" key="1">
    <source>
        <dbReference type="PROSITE" id="PS50965"/>
    </source>
</evidence>
<feature type="domain" description="NERD" evidence="1">
    <location>
        <begin position="24"/>
        <end position="140"/>
    </location>
</feature>
<dbReference type="SUPFAM" id="SSF57783">
    <property type="entry name" value="Zinc beta-ribbon"/>
    <property type="match status" value="1"/>
</dbReference>
<proteinExistence type="predicted"/>
<dbReference type="Gene3D" id="3.30.65.10">
    <property type="entry name" value="Bacterial Topoisomerase I, domain 1"/>
    <property type="match status" value="1"/>
</dbReference>
<dbReference type="Proteomes" id="UP001491349">
    <property type="component" value="Unassembled WGS sequence"/>
</dbReference>
<dbReference type="RefSeq" id="WP_187660875.1">
    <property type="nucleotide sequence ID" value="NZ_JACTAB010000006.1"/>
</dbReference>
<organism evidence="2 3">
    <name type="scientific">Flavobacterium buctense</name>
    <dbReference type="NCBI Taxonomy" id="1648146"/>
    <lineage>
        <taxon>Bacteria</taxon>
        <taxon>Pseudomonadati</taxon>
        <taxon>Bacteroidota</taxon>
        <taxon>Flavobacteriia</taxon>
        <taxon>Flavobacteriales</taxon>
        <taxon>Flavobacteriaceae</taxon>
        <taxon>Flavobacterium</taxon>
    </lineage>
</organism>
<dbReference type="Pfam" id="PF08378">
    <property type="entry name" value="NERD"/>
    <property type="match status" value="1"/>
</dbReference>
<dbReference type="PROSITE" id="PS50965">
    <property type="entry name" value="NERD"/>
    <property type="match status" value="1"/>
</dbReference>
<gene>
    <name evidence="2" type="ORF">WMW71_10475</name>
</gene>
<dbReference type="InterPro" id="IPR011528">
    <property type="entry name" value="NERD"/>
</dbReference>
<protein>
    <submittedName>
        <fullName evidence="2">NERD domain-containing protein</fullName>
    </submittedName>
</protein>
<evidence type="ECO:0000313" key="3">
    <source>
        <dbReference type="Proteomes" id="UP001491349"/>
    </source>
</evidence>
<dbReference type="EMBL" id="JBBPCB010000006">
    <property type="protein sequence ID" value="MEK8180764.1"/>
    <property type="molecule type" value="Genomic_DNA"/>
</dbReference>
<sequence length="246" mass="28490">MPLVLLLLFVSLIVLFKLYKARIKGAIGEQNISLRLRSLDKSKYKVINNVVLQSGEFTSQIDHIVISDFGVFVIETKNYKGWILGHEHSEYWTQVIYKRKEKLYNPIRQNLGHIKSLKKCLTEYPNVDYKSIIVFSSRAAIKVNTVTDVVNSYRLVRTIKRYSGINLTETEKENIYRKINALNRIATYDKRQHIKAIKKRIEKRENSIRENNCPQCGGGLILRTGKFGDFLGCSNYPKCTNTIKLQ</sequence>
<reference evidence="2 3" key="1">
    <citation type="submission" date="2024-04" db="EMBL/GenBank/DDBJ databases">
        <title>draft genome sequnece of Flavobacterium buctense JCM 30750.</title>
        <authorList>
            <person name="Kim D.-U."/>
        </authorList>
    </citation>
    <scope>NUCLEOTIDE SEQUENCE [LARGE SCALE GENOMIC DNA]</scope>
    <source>
        <strain evidence="2 3">JCM 30750</strain>
    </source>
</reference>
<keyword evidence="3" id="KW-1185">Reference proteome</keyword>